<dbReference type="InterPro" id="IPR036318">
    <property type="entry name" value="FAD-bd_PCMH-like_sf"/>
</dbReference>
<dbReference type="GO" id="GO:0016491">
    <property type="term" value="F:oxidoreductase activity"/>
    <property type="evidence" value="ECO:0007669"/>
    <property type="project" value="UniProtKB-KW"/>
</dbReference>
<name>A0A8D5UGG9_9BACL</name>
<keyword evidence="7" id="KW-1185">Reference proteome</keyword>
<evidence type="ECO:0000256" key="3">
    <source>
        <dbReference type="ARBA" id="ARBA00022827"/>
    </source>
</evidence>
<evidence type="ECO:0000256" key="1">
    <source>
        <dbReference type="ARBA" id="ARBA00001974"/>
    </source>
</evidence>
<dbReference type="InterPro" id="IPR016171">
    <property type="entry name" value="Vanillyl_alc_oxidase_C-sub2"/>
</dbReference>
<dbReference type="PROSITE" id="PS51387">
    <property type="entry name" value="FAD_PCMH"/>
    <property type="match status" value="1"/>
</dbReference>
<organism evidence="6 7">
    <name type="scientific">Polycladomyces abyssicola</name>
    <dbReference type="NCBI Taxonomy" id="1125966"/>
    <lineage>
        <taxon>Bacteria</taxon>
        <taxon>Bacillati</taxon>
        <taxon>Bacillota</taxon>
        <taxon>Bacilli</taxon>
        <taxon>Bacillales</taxon>
        <taxon>Thermoactinomycetaceae</taxon>
        <taxon>Polycladomyces</taxon>
    </lineage>
</organism>
<dbReference type="Pfam" id="PF01565">
    <property type="entry name" value="FAD_binding_4"/>
    <property type="match status" value="1"/>
</dbReference>
<dbReference type="InterPro" id="IPR016166">
    <property type="entry name" value="FAD-bd_PCMH"/>
</dbReference>
<dbReference type="RefSeq" id="WP_212774748.1">
    <property type="nucleotide sequence ID" value="NZ_AP024601.1"/>
</dbReference>
<dbReference type="InterPro" id="IPR004113">
    <property type="entry name" value="FAD-bd_oxidored_4_C"/>
</dbReference>
<dbReference type="KEGG" id="pabs:JIR001_13150"/>
<dbReference type="SUPFAM" id="SSF55103">
    <property type="entry name" value="FAD-linked oxidases, C-terminal domain"/>
    <property type="match status" value="1"/>
</dbReference>
<proteinExistence type="predicted"/>
<feature type="domain" description="FAD-binding PCMH-type" evidence="5">
    <location>
        <begin position="32"/>
        <end position="212"/>
    </location>
</feature>
<dbReference type="GO" id="GO:0071949">
    <property type="term" value="F:FAD binding"/>
    <property type="evidence" value="ECO:0007669"/>
    <property type="project" value="InterPro"/>
</dbReference>
<evidence type="ECO:0000313" key="7">
    <source>
        <dbReference type="Proteomes" id="UP000677436"/>
    </source>
</evidence>
<dbReference type="InterPro" id="IPR016164">
    <property type="entry name" value="FAD-linked_Oxase-like_C"/>
</dbReference>
<dbReference type="PANTHER" id="PTHR11748">
    <property type="entry name" value="D-LACTATE DEHYDROGENASE"/>
    <property type="match status" value="1"/>
</dbReference>
<dbReference type="Gene3D" id="3.30.465.10">
    <property type="match status" value="1"/>
</dbReference>
<keyword evidence="2" id="KW-0285">Flavoprotein</keyword>
<dbReference type="PANTHER" id="PTHR11748:SF103">
    <property type="entry name" value="GLYCOLATE OXIDASE SUBUNIT GLCE"/>
    <property type="match status" value="1"/>
</dbReference>
<reference evidence="6" key="2">
    <citation type="journal article" date="2021" name="Microbiol. Resour. Announc.">
        <title>Complete Genome Sequence of Polycladomyces abyssicola JIR-001T, Isolated from Hemipelagic Sediment in Deep Seawater.</title>
        <authorList>
            <person name="Tsubouchi T."/>
            <person name="Kaneko Y."/>
        </authorList>
    </citation>
    <scope>NUCLEOTIDE SEQUENCE</scope>
    <source>
        <strain evidence="6">JIR-001</strain>
    </source>
</reference>
<reference evidence="6" key="1">
    <citation type="journal article" date="2013" name="Int. J. Syst. Evol. Microbiol.">
        <title>Polycladomyces abyssicola gen. nov., sp. nov., a thermophilic filamentous bacterium isolated from hemipelagic sediment.</title>
        <authorList>
            <person name="Tsubouchi T."/>
            <person name="Shimane Y."/>
            <person name="Mori K."/>
            <person name="Usui K."/>
            <person name="Hiraki T."/>
            <person name="Tame A."/>
            <person name="Uematsu K."/>
            <person name="Maruyama T."/>
            <person name="Hatada Y."/>
        </authorList>
    </citation>
    <scope>NUCLEOTIDE SEQUENCE</scope>
    <source>
        <strain evidence="6">JIR-001</strain>
    </source>
</reference>
<evidence type="ECO:0000256" key="2">
    <source>
        <dbReference type="ARBA" id="ARBA00022630"/>
    </source>
</evidence>
<protein>
    <submittedName>
        <fullName evidence="6">Glycolate oxidase</fullName>
    </submittedName>
</protein>
<evidence type="ECO:0000313" key="6">
    <source>
        <dbReference type="EMBL" id="BCU81532.1"/>
    </source>
</evidence>
<evidence type="ECO:0000259" key="5">
    <source>
        <dbReference type="PROSITE" id="PS51387"/>
    </source>
</evidence>
<dbReference type="EMBL" id="AP024601">
    <property type="protein sequence ID" value="BCU81532.1"/>
    <property type="molecule type" value="Genomic_DNA"/>
</dbReference>
<keyword evidence="3" id="KW-0274">FAD</keyword>
<dbReference type="Proteomes" id="UP000677436">
    <property type="component" value="Chromosome"/>
</dbReference>
<sequence>MSKSDLTKTDISRLIEQLGTDKVKIFPGKGSEYGSASDWVVFAESEQEAVKVIRWAGESQVSILPEGQGALAGYGNPVCKEAVTLSLAKLNQVTEHSVGDLTVTVQAGTLLSHLQAVLKEKGQMLPLDPGWPEIRTAGGIVAAALTGPKRLKYGTPRDWVIGLRVILADGQVIRTGGKVVKNVAGYDMNKLFVGSFGTLGVITECTFKLRPLPPEETVIILEHSDVNALLRLSRRILDSSLEPSAIEIVNSSVLSTLLPGDHATFGLMIGFEDETKAVDKEQDQVVKWAKEEGIRVRETLRNDWAAALWQFFGELMPHAKGSESSAAKIAVKISTLPDQAAAAVQMIHYLAEELGIDAMIHGGTGTGITLAVLQPKQDQWAIAKELIQKVRQRIEEQLGYVVILHAPSFFKELIPVWGKTPAGLFLMRKIKAQLDPEGRFNPGRWVGGI</sequence>
<gene>
    <name evidence="6" type="primary">glcE</name>
    <name evidence="6" type="ORF">JIR001_13150</name>
</gene>
<dbReference type="InterPro" id="IPR006094">
    <property type="entry name" value="Oxid_FAD_bind_N"/>
</dbReference>
<evidence type="ECO:0000256" key="4">
    <source>
        <dbReference type="ARBA" id="ARBA00023002"/>
    </source>
</evidence>
<dbReference type="Gene3D" id="1.10.45.10">
    <property type="entry name" value="Vanillyl-alcohol Oxidase, Chain A, domain 4"/>
    <property type="match status" value="1"/>
</dbReference>
<keyword evidence="4" id="KW-0560">Oxidoreductase</keyword>
<accession>A0A8D5UGG9</accession>
<dbReference type="InterPro" id="IPR016169">
    <property type="entry name" value="FAD-bd_PCMH_sub2"/>
</dbReference>
<dbReference type="AlphaFoldDB" id="A0A8D5UGG9"/>
<comment type="cofactor">
    <cofactor evidence="1">
        <name>FAD</name>
        <dbReference type="ChEBI" id="CHEBI:57692"/>
    </cofactor>
</comment>
<dbReference type="SUPFAM" id="SSF56176">
    <property type="entry name" value="FAD-binding/transporter-associated domain-like"/>
    <property type="match status" value="1"/>
</dbReference>
<dbReference type="Pfam" id="PF02913">
    <property type="entry name" value="FAD-oxidase_C"/>
    <property type="match status" value="1"/>
</dbReference>